<organism evidence="2 3">
    <name type="scientific">Streptococcus parasanguinis (strain ATCC 15912 / DSM 6778 / CIP 104372 / LMG 14537)</name>
    <dbReference type="NCBI Taxonomy" id="760570"/>
    <lineage>
        <taxon>Bacteria</taxon>
        <taxon>Bacillati</taxon>
        <taxon>Bacillota</taxon>
        <taxon>Bacilli</taxon>
        <taxon>Lactobacillales</taxon>
        <taxon>Streptococcaceae</taxon>
        <taxon>Streptococcus</taxon>
    </lineage>
</organism>
<dbReference type="HOGENOM" id="CLU_180137_1_0_9"/>
<dbReference type="Pfam" id="PF02229">
    <property type="entry name" value="PC4"/>
    <property type="match status" value="1"/>
</dbReference>
<reference evidence="3" key="1">
    <citation type="submission" date="2011-06" db="EMBL/GenBank/DDBJ databases">
        <title>Complete sequence of Streptococcus parasanguinis strain ATCC 15912.</title>
        <authorList>
            <person name="Muzny D."/>
            <person name="Qin X."/>
            <person name="Buhay C."/>
            <person name="Dugan-Rocha S."/>
            <person name="Ding Y."/>
            <person name="Chen G."/>
            <person name="Hawes A."/>
            <person name="Holder M."/>
            <person name="Jhangiani S."/>
            <person name="Johnson A."/>
            <person name="Khan Z."/>
            <person name="Li Z."/>
            <person name="Liu W."/>
            <person name="Liu X."/>
            <person name="Perez L."/>
            <person name="Shen H."/>
            <person name="Wang Q."/>
            <person name="Watt J."/>
            <person name="Xi L."/>
            <person name="Xin Y."/>
            <person name="Zhou J."/>
            <person name="Deng J."/>
            <person name="Jiang H."/>
            <person name="Liu Y."/>
            <person name="Qu J."/>
            <person name="Song X.-Z."/>
            <person name="Zhang L."/>
            <person name="Villasana D."/>
            <person name="Johnson A."/>
            <person name="Liu J."/>
            <person name="Liyanage D."/>
            <person name="Lorensuhewa L."/>
            <person name="Robinson T."/>
            <person name="Song A."/>
            <person name="Song B.-B."/>
            <person name="Dinh H."/>
            <person name="Thornton R."/>
            <person name="Coyle M."/>
            <person name="Francisco L."/>
            <person name="Jackson L."/>
            <person name="Javaid M."/>
            <person name="Korchina V."/>
            <person name="Kovar C."/>
            <person name="Mata R."/>
            <person name="Mathew T."/>
            <person name="Ngo R."/>
            <person name="Nguyen L."/>
            <person name="Nguyen N."/>
            <person name="Okwuonu G."/>
            <person name="Ongeri F."/>
            <person name="Pham C."/>
            <person name="Simmons D."/>
            <person name="Wilczek-Boney K."/>
            <person name="Hale W."/>
            <person name="Jakkamsetti A."/>
            <person name="Pham P."/>
            <person name="Ruth R."/>
            <person name="San Lucas F."/>
            <person name="Warren J."/>
            <person name="Zhang J."/>
            <person name="Zhao Z."/>
            <person name="Zhou C."/>
            <person name="Zhu D."/>
            <person name="Lee S."/>
            <person name="Bess C."/>
            <person name="Blankenburg K."/>
            <person name="Forbes L."/>
            <person name="Fu Q."/>
            <person name="Gubbala S."/>
            <person name="Hirani K."/>
            <person name="Jayaseelan J.C."/>
            <person name="Lara F."/>
            <person name="Munidasa M."/>
            <person name="Palculict T."/>
            <person name="Patil S."/>
            <person name="Pu L.-L."/>
            <person name="Saada N."/>
            <person name="Tang L."/>
            <person name="Weissenberger G."/>
            <person name="Zhu Y."/>
            <person name="Hemphill L."/>
            <person name="Shang Y."/>
            <person name="Youmans B."/>
            <person name="Ayvaz T."/>
            <person name="Ross M."/>
            <person name="Santibanez J."/>
            <person name="Aqrawi P."/>
            <person name="Gross S."/>
            <person name="Joshi V."/>
            <person name="Fowler G."/>
            <person name="Nazareth L."/>
            <person name="Reid J."/>
            <person name="Worley K."/>
            <person name="Petrosino J."/>
            <person name="Highlander S."/>
            <person name="Gibbs R."/>
        </authorList>
    </citation>
    <scope>NUCLEOTIDE SEQUENCE [LARGE SCALE GENOMIC DNA]</scope>
    <source>
        <strain evidence="3">ATCC 15912 / DSM 6778 / CIP 104372 / LMG 14537</strain>
    </source>
</reference>
<sequence>MIQYIIDNFNDFVNNLRILEMRRQERSREMAEFSFQIEEHLLVLSENDKGWTKELNRVSFNGAPAKYDIRTWSPDHTKMGKGITLTNEEFQVMLNAFKN</sequence>
<dbReference type="Proteomes" id="UP000001502">
    <property type="component" value="Chromosome"/>
</dbReference>
<gene>
    <name evidence="2" type="ordered locus">HMPREF0833_10874</name>
</gene>
<dbReference type="EMBL" id="CP002843">
    <property type="protein sequence ID" value="AEH55905.1"/>
    <property type="molecule type" value="Genomic_DNA"/>
</dbReference>
<protein>
    <recommendedName>
        <fullName evidence="1">Transcriptional coactivator p15 (PC4) C-terminal domain-containing protein</fullName>
    </recommendedName>
</protein>
<proteinExistence type="predicted"/>
<evidence type="ECO:0000313" key="3">
    <source>
        <dbReference type="Proteomes" id="UP000001502"/>
    </source>
</evidence>
<dbReference type="GO" id="GO:0003677">
    <property type="term" value="F:DNA binding"/>
    <property type="evidence" value="ECO:0007669"/>
    <property type="project" value="InterPro"/>
</dbReference>
<accession>F8DIX0</accession>
<dbReference type="InterPro" id="IPR003173">
    <property type="entry name" value="PC4_C"/>
</dbReference>
<dbReference type="AlphaFoldDB" id="F8DIX0"/>
<dbReference type="Gene3D" id="2.30.31.70">
    <property type="match status" value="1"/>
</dbReference>
<feature type="domain" description="Transcriptional coactivator p15 (PC4) C-terminal" evidence="1">
    <location>
        <begin position="48"/>
        <end position="95"/>
    </location>
</feature>
<evidence type="ECO:0000259" key="1">
    <source>
        <dbReference type="Pfam" id="PF02229"/>
    </source>
</evidence>
<dbReference type="GO" id="GO:0006355">
    <property type="term" value="P:regulation of DNA-templated transcription"/>
    <property type="evidence" value="ECO:0007669"/>
    <property type="project" value="InterPro"/>
</dbReference>
<evidence type="ECO:0000313" key="2">
    <source>
        <dbReference type="EMBL" id="AEH55905.1"/>
    </source>
</evidence>
<name>F8DIX0_STREP</name>
<dbReference type="KEGG" id="scp:HMPREF0833_10874"/>